<protein>
    <recommendedName>
        <fullName evidence="3">Alkyl hydroperoxide reductase subunit C/ Thiol specific antioxidant domain-containing protein</fullName>
    </recommendedName>
</protein>
<dbReference type="Proteomes" id="UP000180254">
    <property type="component" value="Unassembled WGS sequence"/>
</dbReference>
<dbReference type="STRING" id="39480.EUAN_01710"/>
<dbReference type="InterPro" id="IPR036249">
    <property type="entry name" value="Thioredoxin-like_sf"/>
</dbReference>
<dbReference type="Gene3D" id="3.40.30.10">
    <property type="entry name" value="Glutaredoxin"/>
    <property type="match status" value="1"/>
</dbReference>
<keyword evidence="2" id="KW-1185">Reference proteome</keyword>
<dbReference type="EMBL" id="MKIE01000001">
    <property type="protein sequence ID" value="OHW63307.1"/>
    <property type="molecule type" value="Genomic_DNA"/>
</dbReference>
<dbReference type="SUPFAM" id="SSF52833">
    <property type="entry name" value="Thioredoxin-like"/>
    <property type="match status" value="1"/>
</dbReference>
<dbReference type="AlphaFoldDB" id="A0A1S1VAP1"/>
<accession>A0A1S1VAP1</accession>
<comment type="caution">
    <text evidence="1">The sequence shown here is derived from an EMBL/GenBank/DDBJ whole genome shotgun (WGS) entry which is preliminary data.</text>
</comment>
<evidence type="ECO:0000313" key="1">
    <source>
        <dbReference type="EMBL" id="OHW63307.1"/>
    </source>
</evidence>
<reference evidence="1 2" key="1">
    <citation type="submission" date="2016-09" db="EMBL/GenBank/DDBJ databases">
        <title>Genome sequence of Eubacterium angustum.</title>
        <authorList>
            <person name="Poehlein A."/>
            <person name="Daniel R."/>
        </authorList>
    </citation>
    <scope>NUCLEOTIDE SEQUENCE [LARGE SCALE GENOMIC DNA]</scope>
    <source>
        <strain evidence="1 2">DSM 1989</strain>
    </source>
</reference>
<proteinExistence type="predicted"/>
<sequence>MPSVEVNREAPDFEIADYRGEIFKLSSFKGKSNVLIVLNRGFV</sequence>
<evidence type="ECO:0008006" key="3">
    <source>
        <dbReference type="Google" id="ProtNLM"/>
    </source>
</evidence>
<name>A0A1S1VAP1_9FIRM</name>
<evidence type="ECO:0000313" key="2">
    <source>
        <dbReference type="Proteomes" id="UP000180254"/>
    </source>
</evidence>
<gene>
    <name evidence="1" type="ORF">EUAN_01710</name>
</gene>
<organism evidence="1 2">
    <name type="scientific">Andreesenia angusta</name>
    <dbReference type="NCBI Taxonomy" id="39480"/>
    <lineage>
        <taxon>Bacteria</taxon>
        <taxon>Bacillati</taxon>
        <taxon>Bacillota</taxon>
        <taxon>Tissierellia</taxon>
        <taxon>Tissierellales</taxon>
        <taxon>Gottschalkiaceae</taxon>
        <taxon>Andreesenia</taxon>
    </lineage>
</organism>